<evidence type="ECO:0000256" key="1">
    <source>
        <dbReference type="SAM" id="MobiDB-lite"/>
    </source>
</evidence>
<comment type="caution">
    <text evidence="3">The sequence shown here is derived from an EMBL/GenBank/DDBJ whole genome shotgun (WGS) entry which is preliminary data.</text>
</comment>
<accession>A0A840NXZ9</accession>
<evidence type="ECO:0000256" key="2">
    <source>
        <dbReference type="SAM" id="Phobius"/>
    </source>
</evidence>
<feature type="compositionally biased region" description="Pro residues" evidence="1">
    <location>
        <begin position="23"/>
        <end position="35"/>
    </location>
</feature>
<feature type="region of interest" description="Disordered" evidence="1">
    <location>
        <begin position="1"/>
        <end position="41"/>
    </location>
</feature>
<keyword evidence="2" id="KW-0472">Membrane</keyword>
<keyword evidence="2" id="KW-0812">Transmembrane</keyword>
<reference evidence="3 4" key="1">
    <citation type="submission" date="2020-08" db="EMBL/GenBank/DDBJ databases">
        <title>Genomic Encyclopedia of Type Strains, Phase IV (KMG-IV): sequencing the most valuable type-strain genomes for metagenomic binning, comparative biology and taxonomic classification.</title>
        <authorList>
            <person name="Goeker M."/>
        </authorList>
    </citation>
    <scope>NUCLEOTIDE SEQUENCE [LARGE SCALE GENOMIC DNA]</scope>
    <source>
        <strain evidence="3 4">DSM 45615</strain>
    </source>
</reference>
<organism evidence="3 4">
    <name type="scientific">Thermocatellispora tengchongensis</name>
    <dbReference type="NCBI Taxonomy" id="1073253"/>
    <lineage>
        <taxon>Bacteria</taxon>
        <taxon>Bacillati</taxon>
        <taxon>Actinomycetota</taxon>
        <taxon>Actinomycetes</taxon>
        <taxon>Streptosporangiales</taxon>
        <taxon>Streptosporangiaceae</taxon>
        <taxon>Thermocatellispora</taxon>
    </lineage>
</organism>
<dbReference type="EMBL" id="JACHGN010000004">
    <property type="protein sequence ID" value="MBB5132378.1"/>
    <property type="molecule type" value="Genomic_DNA"/>
</dbReference>
<feature type="transmembrane region" description="Helical" evidence="2">
    <location>
        <begin position="180"/>
        <end position="202"/>
    </location>
</feature>
<keyword evidence="2" id="KW-1133">Transmembrane helix</keyword>
<feature type="compositionally biased region" description="Basic residues" evidence="1">
    <location>
        <begin position="1"/>
        <end position="17"/>
    </location>
</feature>
<evidence type="ECO:0000313" key="3">
    <source>
        <dbReference type="EMBL" id="MBB5132378.1"/>
    </source>
</evidence>
<name>A0A840NXZ9_9ACTN</name>
<dbReference type="AlphaFoldDB" id="A0A840NXZ9"/>
<evidence type="ECO:0000313" key="4">
    <source>
        <dbReference type="Proteomes" id="UP000578449"/>
    </source>
</evidence>
<gene>
    <name evidence="3" type="ORF">HNP84_002094</name>
</gene>
<dbReference type="RefSeq" id="WP_185049285.1">
    <property type="nucleotide sequence ID" value="NZ_BAABIX010000003.1"/>
</dbReference>
<sequence length="204" mass="21240">MSRRRSGGRAHYRKNRGGVRPVADPPAPGARPEPPVKTGRSPGPILQVLIVVMWAGISVAPIPLSVPLIQLAAGAYGTPGTLTVESCVRVGRGRYDCEGTFTPDGGGPALTVSAPGDLEAGDRVTAQLAPEGDRAVVAGTRGVLTTLTLPFLSIGMFGFLPYVVLYWLPRSTRRQLRKAVIAGCVLTAVSVVGVTIGLIATYSV</sequence>
<protein>
    <submittedName>
        <fullName evidence="3">Uncharacterized protein</fullName>
    </submittedName>
</protein>
<feature type="transmembrane region" description="Helical" evidence="2">
    <location>
        <begin position="45"/>
        <end position="64"/>
    </location>
</feature>
<feature type="transmembrane region" description="Helical" evidence="2">
    <location>
        <begin position="147"/>
        <end position="168"/>
    </location>
</feature>
<keyword evidence="4" id="KW-1185">Reference proteome</keyword>
<proteinExistence type="predicted"/>
<dbReference type="Proteomes" id="UP000578449">
    <property type="component" value="Unassembled WGS sequence"/>
</dbReference>